<evidence type="ECO:0000259" key="1">
    <source>
        <dbReference type="PROSITE" id="PS51236"/>
    </source>
</evidence>
<protein>
    <recommendedName>
        <fullName evidence="1">TSP C-terminal domain-containing protein</fullName>
    </recommendedName>
</protein>
<dbReference type="PROSITE" id="PS51236">
    <property type="entry name" value="TSP_CTER"/>
    <property type="match status" value="1"/>
</dbReference>
<comment type="caution">
    <text evidence="2">The sequence shown here is derived from an EMBL/GenBank/DDBJ whole genome shotgun (WGS) entry which is preliminary data.</text>
</comment>
<dbReference type="InterPro" id="IPR008859">
    <property type="entry name" value="Thrombospondin_C"/>
</dbReference>
<proteinExistence type="predicted"/>
<dbReference type="Proteomes" id="UP001266305">
    <property type="component" value="Unassembled WGS sequence"/>
</dbReference>
<reference evidence="2 3" key="1">
    <citation type="submission" date="2023-05" db="EMBL/GenBank/DDBJ databases">
        <title>B98-5 Cell Line De Novo Hybrid Assembly: An Optical Mapping Approach.</title>
        <authorList>
            <person name="Kananen K."/>
            <person name="Auerbach J.A."/>
            <person name="Kautto E."/>
            <person name="Blachly J.S."/>
        </authorList>
    </citation>
    <scope>NUCLEOTIDE SEQUENCE [LARGE SCALE GENOMIC DNA]</scope>
    <source>
        <strain evidence="2">B95-8</strain>
        <tissue evidence="2">Cell line</tissue>
    </source>
</reference>
<dbReference type="InterPro" id="IPR013320">
    <property type="entry name" value="ConA-like_dom_sf"/>
</dbReference>
<accession>A0ABQ9VZJ2</accession>
<evidence type="ECO:0000313" key="3">
    <source>
        <dbReference type="Proteomes" id="UP001266305"/>
    </source>
</evidence>
<organism evidence="2 3">
    <name type="scientific">Saguinus oedipus</name>
    <name type="common">Cotton-top tamarin</name>
    <name type="synonym">Oedipomidas oedipus</name>
    <dbReference type="NCBI Taxonomy" id="9490"/>
    <lineage>
        <taxon>Eukaryota</taxon>
        <taxon>Metazoa</taxon>
        <taxon>Chordata</taxon>
        <taxon>Craniata</taxon>
        <taxon>Vertebrata</taxon>
        <taxon>Euteleostomi</taxon>
        <taxon>Mammalia</taxon>
        <taxon>Eutheria</taxon>
        <taxon>Euarchontoglires</taxon>
        <taxon>Primates</taxon>
        <taxon>Haplorrhini</taxon>
        <taxon>Platyrrhini</taxon>
        <taxon>Cebidae</taxon>
        <taxon>Callitrichinae</taxon>
        <taxon>Saguinus</taxon>
    </lineage>
</organism>
<keyword evidence="3" id="KW-1185">Reference proteome</keyword>
<evidence type="ECO:0000313" key="2">
    <source>
        <dbReference type="EMBL" id="KAK2114812.1"/>
    </source>
</evidence>
<dbReference type="Gene3D" id="2.60.120.200">
    <property type="match status" value="1"/>
</dbReference>
<gene>
    <name evidence="2" type="ORF">P7K49_009078</name>
</gene>
<name>A0ABQ9VZJ2_SAGOE</name>
<dbReference type="Pfam" id="PF05735">
    <property type="entry name" value="TSP_C"/>
    <property type="match status" value="1"/>
</dbReference>
<dbReference type="PANTHER" id="PTHR10199:SF10">
    <property type="entry name" value="THROMBOSPONDIN-2"/>
    <property type="match status" value="1"/>
</dbReference>
<dbReference type="EMBL" id="JASSZA010000004">
    <property type="protein sequence ID" value="KAK2114812.1"/>
    <property type="molecule type" value="Genomic_DNA"/>
</dbReference>
<dbReference type="PANTHER" id="PTHR10199">
    <property type="entry name" value="THROMBOSPONDIN"/>
    <property type="match status" value="1"/>
</dbReference>
<dbReference type="SUPFAM" id="SSF49899">
    <property type="entry name" value="Concanavalin A-like lectins/glucanases"/>
    <property type="match status" value="1"/>
</dbReference>
<feature type="domain" description="TSP C-terminal" evidence="1">
    <location>
        <begin position="1"/>
        <end position="41"/>
    </location>
</feature>
<sequence length="129" mass="14036">MADSGPVYDQTYAGGRLGLFVFSQEMVYFSDLKYECRAPQASGEGVLHPEGEGVHCAFPITKAAPREKPDGNNRQGALHIPSSRFVRCLNKICCISSSALCMPWSLDTSVHCGPCGFSLQQHLLSLDLN</sequence>